<dbReference type="Proteomes" id="UP000034837">
    <property type="component" value="Unassembled WGS sequence"/>
</dbReference>
<protein>
    <submittedName>
        <fullName evidence="2">Uncharacterized protein</fullName>
    </submittedName>
</protein>
<gene>
    <name evidence="2" type="ORF">UV20_C0006G0034</name>
</gene>
<evidence type="ECO:0000313" key="3">
    <source>
        <dbReference type="Proteomes" id="UP000034837"/>
    </source>
</evidence>
<reference evidence="2 3" key="1">
    <citation type="journal article" date="2015" name="Nature">
        <title>rRNA introns, odd ribosomes, and small enigmatic genomes across a large radiation of phyla.</title>
        <authorList>
            <person name="Brown C.T."/>
            <person name="Hug L.A."/>
            <person name="Thomas B.C."/>
            <person name="Sharon I."/>
            <person name="Castelle C.J."/>
            <person name="Singh A."/>
            <person name="Wilkins M.J."/>
            <person name="Williams K.H."/>
            <person name="Banfield J.F."/>
        </authorList>
    </citation>
    <scope>NUCLEOTIDE SEQUENCE [LARGE SCALE GENOMIC DNA]</scope>
</reference>
<evidence type="ECO:0000313" key="2">
    <source>
        <dbReference type="EMBL" id="KKS56751.1"/>
    </source>
</evidence>
<dbReference type="InterPro" id="IPR011042">
    <property type="entry name" value="6-blade_b-propeller_TolB-like"/>
</dbReference>
<comment type="caution">
    <text evidence="2">The sequence shown here is derived from an EMBL/GenBank/DDBJ whole genome shotgun (WGS) entry which is preliminary data.</text>
</comment>
<name>A0A0G1CDH7_9BACT</name>
<keyword evidence="1" id="KW-0812">Transmembrane</keyword>
<accession>A0A0G1CDH7</accession>
<keyword evidence="1" id="KW-0472">Membrane</keyword>
<sequence>MDKKRLLYIILFIVAVGLIGFAFYYVFIRKPAPPPITNAPLANIPINGLPSAITGLPPGTITNVPSTISPLPTASPVAQGGLTQAPLVTVSPAQNPFLSSDGQKVNYYNTEDGKFYRVETDGTPQILSNKIFFNVQKVTWSPQGNKGILEYPDASKIFYDFTTDKQVTLPKHWEGFSFSKNGNEIAAKSIGLDYNNRWLLVANPDGTNAQTIFPLGNNADKVQVSWSPAGEIIGFSNTGVPQDFGKKQIITLTRSGDTLNPLLVEGLDFHPLWSKEGDKLVYSTFNQSSDLKPTLWVTNAQGNETGTGRHKLNVDTWAEKCAFADNNTLYCAVPTELQYGAGFEPSVADKTPDQIYKIDLTNNLKTLIATPDSNSSVSSLMITGDKSVIFFTDKSGQLHQLKLK</sequence>
<dbReference type="Gene3D" id="2.120.10.30">
    <property type="entry name" value="TolB, C-terminal domain"/>
    <property type="match status" value="1"/>
</dbReference>
<feature type="transmembrane region" description="Helical" evidence="1">
    <location>
        <begin position="7"/>
        <end position="27"/>
    </location>
</feature>
<keyword evidence="1" id="KW-1133">Transmembrane helix</keyword>
<evidence type="ECO:0000256" key="1">
    <source>
        <dbReference type="SAM" id="Phobius"/>
    </source>
</evidence>
<dbReference type="AlphaFoldDB" id="A0A0G1CDH7"/>
<dbReference type="SUPFAM" id="SSF82171">
    <property type="entry name" value="DPP6 N-terminal domain-like"/>
    <property type="match status" value="1"/>
</dbReference>
<organism evidence="2 3">
    <name type="scientific">Candidatus Magasanikbacteria bacterium GW2011_GWA2_42_32</name>
    <dbReference type="NCBI Taxonomy" id="1619039"/>
    <lineage>
        <taxon>Bacteria</taxon>
        <taxon>Candidatus Magasanikiibacteriota</taxon>
    </lineage>
</organism>
<proteinExistence type="predicted"/>
<dbReference type="EMBL" id="LCDO01000006">
    <property type="protein sequence ID" value="KKS56751.1"/>
    <property type="molecule type" value="Genomic_DNA"/>
</dbReference>